<evidence type="ECO:0008006" key="7">
    <source>
        <dbReference type="Google" id="ProtNLM"/>
    </source>
</evidence>
<dbReference type="InterPro" id="IPR007343">
    <property type="entry name" value="Uncharacterised_pept_Zn_put"/>
</dbReference>
<keyword evidence="3" id="KW-1133">Transmembrane helix</keyword>
<evidence type="ECO:0000256" key="1">
    <source>
        <dbReference type="ARBA" id="ARBA00004167"/>
    </source>
</evidence>
<protein>
    <recommendedName>
        <fullName evidence="7">Neutral zinc metallopeptidase</fullName>
    </recommendedName>
</protein>
<dbReference type="Pfam" id="PF04228">
    <property type="entry name" value="Zn_peptidase"/>
    <property type="match status" value="1"/>
</dbReference>
<dbReference type="EMBL" id="BAAAJK010000018">
    <property type="protein sequence ID" value="GAA1392665.1"/>
    <property type="molecule type" value="Genomic_DNA"/>
</dbReference>
<dbReference type="PANTHER" id="PTHR30168">
    <property type="entry name" value="PUTATIVE MEMBRANE PROTEIN YPFJ"/>
    <property type="match status" value="1"/>
</dbReference>
<gene>
    <name evidence="5" type="ORF">GCM10009613_38010</name>
</gene>
<proteinExistence type="predicted"/>
<accession>A0ABN1XXY7</accession>
<comment type="subcellular location">
    <subcellularLocation>
        <location evidence="1">Membrane</location>
        <topology evidence="1">Single-pass membrane protein</topology>
    </subcellularLocation>
</comment>
<name>A0ABN1XXY7_9PSEU</name>
<keyword evidence="4" id="KW-0472">Membrane</keyword>
<sequence>MIADHASDLWRKRGDSNPRSFRTLAFKASAFGRSATLPRGRLPVPPDARIHPDAPSARVPLHGVWWDLPDSSGEVDVRFDENARLDTSGVDDLRGSGGRGGGISGGIGGGVGGRVAGAGGGLGIVGVIIYLLLSNFAGVDLGGMAAGGGYPGLDQVGSGQTASTSSLEQNCATGASANDSTDCRMVAVANSLDDYWATQFSSGFERPRTNFFSGGVSTGGCGAASSDSGPFYCPADSEIYIDLTFFRDLQSRFGAQGGPFSQAYVMAHEYGHHIQNLTGDLQRAGRETGPDSGQVRLELQADCYAGVWAHHATTVPGESGRPLITELTQADIDAALDTASRIGDDFIQENLGSGRVDESQFSHGTSEQRERWFTTGLDTGDPRACDTFSARDLG</sequence>
<evidence type="ECO:0000256" key="2">
    <source>
        <dbReference type="ARBA" id="ARBA00022692"/>
    </source>
</evidence>
<dbReference type="PANTHER" id="PTHR30168:SF0">
    <property type="entry name" value="INNER MEMBRANE PROTEIN"/>
    <property type="match status" value="1"/>
</dbReference>
<comment type="caution">
    <text evidence="5">The sequence shown here is derived from an EMBL/GenBank/DDBJ whole genome shotgun (WGS) entry which is preliminary data.</text>
</comment>
<evidence type="ECO:0000256" key="3">
    <source>
        <dbReference type="ARBA" id="ARBA00022989"/>
    </source>
</evidence>
<evidence type="ECO:0000313" key="5">
    <source>
        <dbReference type="EMBL" id="GAA1392665.1"/>
    </source>
</evidence>
<evidence type="ECO:0000256" key="4">
    <source>
        <dbReference type="ARBA" id="ARBA00023136"/>
    </source>
</evidence>
<keyword evidence="2" id="KW-0812">Transmembrane</keyword>
<evidence type="ECO:0000313" key="6">
    <source>
        <dbReference type="Proteomes" id="UP001501414"/>
    </source>
</evidence>
<reference evidence="5 6" key="1">
    <citation type="journal article" date="2019" name="Int. J. Syst. Evol. Microbiol.">
        <title>The Global Catalogue of Microorganisms (GCM) 10K type strain sequencing project: providing services to taxonomists for standard genome sequencing and annotation.</title>
        <authorList>
            <consortium name="The Broad Institute Genomics Platform"/>
            <consortium name="The Broad Institute Genome Sequencing Center for Infectious Disease"/>
            <person name="Wu L."/>
            <person name="Ma J."/>
        </authorList>
    </citation>
    <scope>NUCLEOTIDE SEQUENCE [LARGE SCALE GENOMIC DNA]</scope>
    <source>
        <strain evidence="5 6">JCM 11896</strain>
    </source>
</reference>
<keyword evidence="6" id="KW-1185">Reference proteome</keyword>
<dbReference type="Proteomes" id="UP001501414">
    <property type="component" value="Unassembled WGS sequence"/>
</dbReference>
<organism evidence="5 6">
    <name type="scientific">Pseudonocardia kongjuensis</name>
    <dbReference type="NCBI Taxonomy" id="102227"/>
    <lineage>
        <taxon>Bacteria</taxon>
        <taxon>Bacillati</taxon>
        <taxon>Actinomycetota</taxon>
        <taxon>Actinomycetes</taxon>
        <taxon>Pseudonocardiales</taxon>
        <taxon>Pseudonocardiaceae</taxon>
        <taxon>Pseudonocardia</taxon>
    </lineage>
</organism>